<evidence type="ECO:0000313" key="2">
    <source>
        <dbReference type="Proteomes" id="UP000265566"/>
    </source>
</evidence>
<reference evidence="2" key="1">
    <citation type="journal article" date="2018" name="Nat. Plants">
        <title>Whole-genome landscape of Medicago truncatula symbiotic genes.</title>
        <authorList>
            <person name="Pecrix Y."/>
            <person name="Staton S.E."/>
            <person name="Sallet E."/>
            <person name="Lelandais-Briere C."/>
            <person name="Moreau S."/>
            <person name="Carrere S."/>
            <person name="Blein T."/>
            <person name="Jardinaud M.F."/>
            <person name="Latrasse D."/>
            <person name="Zouine M."/>
            <person name="Zahm M."/>
            <person name="Kreplak J."/>
            <person name="Mayjonade B."/>
            <person name="Satge C."/>
            <person name="Perez M."/>
            <person name="Cauet S."/>
            <person name="Marande W."/>
            <person name="Chantry-Darmon C."/>
            <person name="Lopez-Roques C."/>
            <person name="Bouchez O."/>
            <person name="Berard A."/>
            <person name="Debelle F."/>
            <person name="Munos S."/>
            <person name="Bendahmane A."/>
            <person name="Berges H."/>
            <person name="Niebel A."/>
            <person name="Buitink J."/>
            <person name="Frugier F."/>
            <person name="Benhamed M."/>
            <person name="Crespi M."/>
            <person name="Gouzy J."/>
            <person name="Gamas P."/>
        </authorList>
    </citation>
    <scope>NUCLEOTIDE SEQUENCE [LARGE SCALE GENOMIC DNA]</scope>
    <source>
        <strain evidence="2">cv. Jemalong A17</strain>
    </source>
</reference>
<accession>A0A396IK31</accession>
<dbReference type="Proteomes" id="UP000265566">
    <property type="component" value="Chromosome 3"/>
</dbReference>
<sequence length="83" mass="9740">MIFSTIAQTGFIISSLLISQNDVQVFSPLCEFCKCVLKILNFNFQNIAIITLENICLFIFTRGTRRNFTYKNCFLFKNFYFLV</sequence>
<dbReference type="AlphaFoldDB" id="A0A396IK31"/>
<proteinExistence type="predicted"/>
<protein>
    <submittedName>
        <fullName evidence="1">Uncharacterized protein</fullName>
    </submittedName>
</protein>
<comment type="caution">
    <text evidence="1">The sequence shown here is derived from an EMBL/GenBank/DDBJ whole genome shotgun (WGS) entry which is preliminary data.</text>
</comment>
<dbReference type="Gramene" id="rna13423">
    <property type="protein sequence ID" value="RHN65570.1"/>
    <property type="gene ID" value="gene13423"/>
</dbReference>
<gene>
    <name evidence="1" type="ORF">MtrunA17_Chr3g0081311</name>
</gene>
<dbReference type="EMBL" id="PSQE01000003">
    <property type="protein sequence ID" value="RHN65570.1"/>
    <property type="molecule type" value="Genomic_DNA"/>
</dbReference>
<name>A0A396IK31_MEDTR</name>
<organism evidence="1 2">
    <name type="scientific">Medicago truncatula</name>
    <name type="common">Barrel medic</name>
    <name type="synonym">Medicago tribuloides</name>
    <dbReference type="NCBI Taxonomy" id="3880"/>
    <lineage>
        <taxon>Eukaryota</taxon>
        <taxon>Viridiplantae</taxon>
        <taxon>Streptophyta</taxon>
        <taxon>Embryophyta</taxon>
        <taxon>Tracheophyta</taxon>
        <taxon>Spermatophyta</taxon>
        <taxon>Magnoliopsida</taxon>
        <taxon>eudicotyledons</taxon>
        <taxon>Gunneridae</taxon>
        <taxon>Pentapetalae</taxon>
        <taxon>rosids</taxon>
        <taxon>fabids</taxon>
        <taxon>Fabales</taxon>
        <taxon>Fabaceae</taxon>
        <taxon>Papilionoideae</taxon>
        <taxon>50 kb inversion clade</taxon>
        <taxon>NPAAA clade</taxon>
        <taxon>Hologalegina</taxon>
        <taxon>IRL clade</taxon>
        <taxon>Trifolieae</taxon>
        <taxon>Medicago</taxon>
    </lineage>
</organism>
<evidence type="ECO:0000313" key="1">
    <source>
        <dbReference type="EMBL" id="RHN65570.1"/>
    </source>
</evidence>